<proteinExistence type="predicted"/>
<evidence type="ECO:0000313" key="1">
    <source>
        <dbReference type="EMBL" id="GBL96946.1"/>
    </source>
</evidence>
<reference evidence="1 2" key="1">
    <citation type="journal article" date="2019" name="Sci. Rep.">
        <title>Orb-weaving spider Araneus ventricosus genome elucidates the spidroin gene catalogue.</title>
        <authorList>
            <person name="Kono N."/>
            <person name="Nakamura H."/>
            <person name="Ohtoshi R."/>
            <person name="Moran D.A.P."/>
            <person name="Shinohara A."/>
            <person name="Yoshida Y."/>
            <person name="Fujiwara M."/>
            <person name="Mori M."/>
            <person name="Tomita M."/>
            <person name="Arakawa K."/>
        </authorList>
    </citation>
    <scope>NUCLEOTIDE SEQUENCE [LARGE SCALE GENOMIC DNA]</scope>
</reference>
<sequence length="62" mass="7112">ESAMDSTDSVAASVMETILSMVTCNTFIADVNEDEMCCENEDDYRTEMLTRTYDHQSPHRDR</sequence>
<organism evidence="1 2">
    <name type="scientific">Araneus ventricosus</name>
    <name type="common">Orbweaver spider</name>
    <name type="synonym">Epeira ventricosa</name>
    <dbReference type="NCBI Taxonomy" id="182803"/>
    <lineage>
        <taxon>Eukaryota</taxon>
        <taxon>Metazoa</taxon>
        <taxon>Ecdysozoa</taxon>
        <taxon>Arthropoda</taxon>
        <taxon>Chelicerata</taxon>
        <taxon>Arachnida</taxon>
        <taxon>Araneae</taxon>
        <taxon>Araneomorphae</taxon>
        <taxon>Entelegynae</taxon>
        <taxon>Araneoidea</taxon>
        <taxon>Araneidae</taxon>
        <taxon>Araneus</taxon>
    </lineage>
</organism>
<protein>
    <submittedName>
        <fullName evidence="1">Uncharacterized protein</fullName>
    </submittedName>
</protein>
<keyword evidence="2" id="KW-1185">Reference proteome</keyword>
<gene>
    <name evidence="1" type="ORF">AVEN_53750_1</name>
</gene>
<evidence type="ECO:0000313" key="2">
    <source>
        <dbReference type="Proteomes" id="UP000499080"/>
    </source>
</evidence>
<dbReference type="EMBL" id="BGPR01084806">
    <property type="protein sequence ID" value="GBL96946.1"/>
    <property type="molecule type" value="Genomic_DNA"/>
</dbReference>
<feature type="non-terminal residue" evidence="1">
    <location>
        <position position="1"/>
    </location>
</feature>
<dbReference type="Proteomes" id="UP000499080">
    <property type="component" value="Unassembled WGS sequence"/>
</dbReference>
<comment type="caution">
    <text evidence="1">The sequence shown here is derived from an EMBL/GenBank/DDBJ whole genome shotgun (WGS) entry which is preliminary data.</text>
</comment>
<dbReference type="AlphaFoldDB" id="A0A4Y2C026"/>
<name>A0A4Y2C026_ARAVE</name>
<accession>A0A4Y2C026</accession>